<feature type="domain" description="Aminopeptidase N-like N-terminal" evidence="29">
    <location>
        <begin position="1957"/>
        <end position="2148"/>
    </location>
</feature>
<organism evidence="30">
    <name type="scientific">Timema cristinae</name>
    <name type="common">Walking stick</name>
    <dbReference type="NCBI Taxonomy" id="61476"/>
    <lineage>
        <taxon>Eukaryota</taxon>
        <taxon>Metazoa</taxon>
        <taxon>Ecdysozoa</taxon>
        <taxon>Arthropoda</taxon>
        <taxon>Hexapoda</taxon>
        <taxon>Insecta</taxon>
        <taxon>Pterygota</taxon>
        <taxon>Neoptera</taxon>
        <taxon>Polyneoptera</taxon>
        <taxon>Phasmatodea</taxon>
        <taxon>Timematodea</taxon>
        <taxon>Timematoidea</taxon>
        <taxon>Timematidae</taxon>
        <taxon>Timema</taxon>
    </lineage>
</organism>
<feature type="binding site" evidence="23">
    <location>
        <position position="2275"/>
    </location>
    <ligand>
        <name>Zn(2+)</name>
        <dbReference type="ChEBI" id="CHEBI:29105"/>
        <note>catalytic</note>
    </ligand>
</feature>
<keyword evidence="11 23" id="KW-0479">Metal-binding</keyword>
<keyword evidence="16" id="KW-1133">Transmembrane helix</keyword>
<feature type="site" description="Transition state stabilizer" evidence="24">
    <location>
        <position position="2338"/>
    </location>
</feature>
<dbReference type="InterPro" id="IPR034016">
    <property type="entry name" value="M1_APN-typ"/>
</dbReference>
<evidence type="ECO:0000256" key="7">
    <source>
        <dbReference type="ARBA" id="ARBA00022475"/>
    </source>
</evidence>
<dbReference type="CDD" id="cd09601">
    <property type="entry name" value="M1_APN-Q_like"/>
    <property type="match status" value="3"/>
</dbReference>
<keyword evidence="9" id="KW-0645">Protease</keyword>
<evidence type="ECO:0000256" key="1">
    <source>
        <dbReference type="ARBA" id="ARBA00000098"/>
    </source>
</evidence>
<evidence type="ECO:0000256" key="15">
    <source>
        <dbReference type="ARBA" id="ARBA00022968"/>
    </source>
</evidence>
<evidence type="ECO:0000256" key="4">
    <source>
        <dbReference type="ARBA" id="ARBA00010136"/>
    </source>
</evidence>
<feature type="domain" description="Aminopeptidase N-like N-terminal" evidence="29">
    <location>
        <begin position="1008"/>
        <end position="1197"/>
    </location>
</feature>
<dbReference type="FunFam" id="2.60.40.1910:FF:000008">
    <property type="entry name" value="Aminopeptidase"/>
    <property type="match status" value="3"/>
</dbReference>
<feature type="domain" description="Peptidase M1 membrane alanine aminopeptidase" evidence="27">
    <location>
        <begin position="2180"/>
        <end position="2404"/>
    </location>
</feature>
<keyword evidence="15" id="KW-0735">Signal-anchor</keyword>
<dbReference type="EMBL" id="OC318145">
    <property type="protein sequence ID" value="CAD7400778.1"/>
    <property type="molecule type" value="Genomic_DNA"/>
</dbReference>
<evidence type="ECO:0000256" key="23">
    <source>
        <dbReference type="PIRSR" id="PIRSR634016-3"/>
    </source>
</evidence>
<feature type="domain" description="Peptidase M1 membrane alanine aminopeptidase" evidence="27">
    <location>
        <begin position="301"/>
        <end position="520"/>
    </location>
</feature>
<dbReference type="PANTHER" id="PTHR11533:SF290">
    <property type="entry name" value="AMINOPEPTIDASE"/>
    <property type="match status" value="1"/>
</dbReference>
<feature type="domain" description="Peptidase M1 membrane alanine aminopeptidase" evidence="27">
    <location>
        <begin position="1229"/>
        <end position="1273"/>
    </location>
</feature>
<dbReference type="GO" id="GO:0042277">
    <property type="term" value="F:peptide binding"/>
    <property type="evidence" value="ECO:0007669"/>
    <property type="project" value="TreeGrafter"/>
</dbReference>
<dbReference type="PANTHER" id="PTHR11533">
    <property type="entry name" value="PROTEASE M1 ZINC METALLOPROTEASE"/>
    <property type="match status" value="1"/>
</dbReference>
<feature type="binding site" evidence="23">
    <location>
        <position position="2256"/>
    </location>
    <ligand>
        <name>Zn(2+)</name>
        <dbReference type="ChEBI" id="CHEBI:29105"/>
        <note>catalytic</note>
    </ligand>
</feature>
<comment type="catalytic activity">
    <reaction evidence="1">
        <text>Release of an N-terminal amino acid, Xaa-|-Yaa- from a peptide, amide or arylamide. Xaa is preferably Ala, but may be most amino acids including Pro (slow action). When a terminal hydrophobic residue is followed by a prolyl residue, the two may be released as an intact Xaa-Pro dipeptide.</text>
        <dbReference type="EC" id="3.4.11.2"/>
    </reaction>
</comment>
<keyword evidence="18" id="KW-0472">Membrane</keyword>
<evidence type="ECO:0000259" key="29">
    <source>
        <dbReference type="Pfam" id="PF17900"/>
    </source>
</evidence>
<feature type="domain" description="Peptidase M1 membrane alanine aminopeptidase" evidence="27">
    <location>
        <begin position="1274"/>
        <end position="1351"/>
    </location>
</feature>
<feature type="domain" description="ERAP1-like C-terminal" evidence="28">
    <location>
        <begin position="652"/>
        <end position="958"/>
    </location>
</feature>
<feature type="domain" description="ERAP1-like C-terminal" evidence="28">
    <location>
        <begin position="1535"/>
        <end position="1699"/>
    </location>
</feature>
<feature type="domain" description="ERAP1-like C-terminal" evidence="28">
    <location>
        <begin position="1767"/>
        <end position="1915"/>
    </location>
</feature>
<dbReference type="PRINTS" id="PR00756">
    <property type="entry name" value="ALADIPTASE"/>
</dbReference>
<accession>A0A7R9CSR9</accession>
<dbReference type="GO" id="GO:0005615">
    <property type="term" value="C:extracellular space"/>
    <property type="evidence" value="ECO:0007669"/>
    <property type="project" value="TreeGrafter"/>
</dbReference>
<evidence type="ECO:0000256" key="16">
    <source>
        <dbReference type="ARBA" id="ARBA00022989"/>
    </source>
</evidence>
<dbReference type="GO" id="GO:0098552">
    <property type="term" value="C:side of membrane"/>
    <property type="evidence" value="ECO:0007669"/>
    <property type="project" value="UniProtKB-KW"/>
</dbReference>
<feature type="chain" id="PRO_5031346601" description="Aminopeptidase N" evidence="26">
    <location>
        <begin position="22"/>
        <end position="2758"/>
    </location>
</feature>
<evidence type="ECO:0000256" key="11">
    <source>
        <dbReference type="ARBA" id="ARBA00022723"/>
    </source>
</evidence>
<keyword evidence="14 23" id="KW-0862">Zinc</keyword>
<dbReference type="SUPFAM" id="SSF63737">
    <property type="entry name" value="Leukotriene A4 hydrolase N-terminal domain"/>
    <property type="match status" value="3"/>
</dbReference>
<feature type="domain" description="Aminopeptidase N-like N-terminal" evidence="29">
    <location>
        <begin position="79"/>
        <end position="269"/>
    </location>
</feature>
<evidence type="ECO:0000256" key="26">
    <source>
        <dbReference type="SAM" id="SignalP"/>
    </source>
</evidence>
<evidence type="ECO:0000256" key="17">
    <source>
        <dbReference type="ARBA" id="ARBA00023049"/>
    </source>
</evidence>
<evidence type="ECO:0000256" key="21">
    <source>
        <dbReference type="ARBA" id="ARBA00023288"/>
    </source>
</evidence>
<feature type="region of interest" description="Disordered" evidence="25">
    <location>
        <begin position="553"/>
        <end position="577"/>
    </location>
</feature>
<evidence type="ECO:0000256" key="22">
    <source>
        <dbReference type="PIRSR" id="PIRSR634016-1"/>
    </source>
</evidence>
<dbReference type="InterPro" id="IPR027268">
    <property type="entry name" value="Peptidase_M4/M1_CTD_sf"/>
</dbReference>
<dbReference type="GO" id="GO:0006508">
    <property type="term" value="P:proteolysis"/>
    <property type="evidence" value="ECO:0007669"/>
    <property type="project" value="UniProtKB-KW"/>
</dbReference>
<dbReference type="GO" id="GO:0005886">
    <property type="term" value="C:plasma membrane"/>
    <property type="evidence" value="ECO:0007669"/>
    <property type="project" value="UniProtKB-SubCell"/>
</dbReference>
<dbReference type="InterPro" id="IPR024571">
    <property type="entry name" value="ERAP1-like_C_dom"/>
</dbReference>
<keyword evidence="19" id="KW-1015">Disulfide bond</keyword>
<gene>
    <name evidence="30" type="ORF">TCEB3V08_LOCUS5691</name>
</gene>
<dbReference type="FunFam" id="2.60.40.1730:FF:000012">
    <property type="entry name" value="Aminopeptidase N"/>
    <property type="match status" value="3"/>
</dbReference>
<dbReference type="GO" id="GO:0016285">
    <property type="term" value="F:alanyl aminopeptidase activity"/>
    <property type="evidence" value="ECO:0007669"/>
    <property type="project" value="UniProtKB-EC"/>
</dbReference>
<dbReference type="GO" id="GO:0005737">
    <property type="term" value="C:cytoplasm"/>
    <property type="evidence" value="ECO:0007669"/>
    <property type="project" value="TreeGrafter"/>
</dbReference>
<dbReference type="GO" id="GO:0070006">
    <property type="term" value="F:metalloaminopeptidase activity"/>
    <property type="evidence" value="ECO:0007669"/>
    <property type="project" value="TreeGrafter"/>
</dbReference>
<protein>
    <recommendedName>
        <fullName evidence="6">Aminopeptidase N</fullName>
        <ecNumber evidence="5">3.4.11.2</ecNumber>
    </recommendedName>
</protein>
<dbReference type="InterPro" id="IPR001930">
    <property type="entry name" value="Peptidase_M1"/>
</dbReference>
<evidence type="ECO:0000256" key="9">
    <source>
        <dbReference type="ARBA" id="ARBA00022670"/>
    </source>
</evidence>
<dbReference type="Pfam" id="PF01433">
    <property type="entry name" value="Peptidase_M1"/>
    <property type="match status" value="4"/>
</dbReference>
<evidence type="ECO:0000256" key="13">
    <source>
        <dbReference type="ARBA" id="ARBA00022801"/>
    </source>
</evidence>
<evidence type="ECO:0000256" key="14">
    <source>
        <dbReference type="ARBA" id="ARBA00022833"/>
    </source>
</evidence>
<feature type="active site" description="Proton acceptor" evidence="22">
    <location>
        <position position="2253"/>
    </location>
</feature>
<dbReference type="Gene3D" id="3.30.2010.30">
    <property type="match status" value="1"/>
</dbReference>
<keyword evidence="21" id="KW-0449">Lipoprotein</keyword>
<evidence type="ECO:0000313" key="30">
    <source>
        <dbReference type="EMBL" id="CAD7400778.1"/>
    </source>
</evidence>
<keyword evidence="20" id="KW-0325">Glycoprotein</keyword>
<dbReference type="InterPro" id="IPR042097">
    <property type="entry name" value="Aminopeptidase_N-like_N_sf"/>
</dbReference>
<dbReference type="GO" id="GO:0043171">
    <property type="term" value="P:peptide catabolic process"/>
    <property type="evidence" value="ECO:0007669"/>
    <property type="project" value="TreeGrafter"/>
</dbReference>
<proteinExistence type="inferred from homology"/>
<dbReference type="InterPro" id="IPR014782">
    <property type="entry name" value="Peptidase_M1_dom"/>
</dbReference>
<feature type="signal peptide" evidence="26">
    <location>
        <begin position="1"/>
        <end position="21"/>
    </location>
</feature>
<comment type="similarity">
    <text evidence="4">Belongs to the peptidase M1 family.</text>
</comment>
<dbReference type="Gene3D" id="2.60.40.1910">
    <property type="match status" value="3"/>
</dbReference>
<dbReference type="InterPro" id="IPR050344">
    <property type="entry name" value="Peptidase_M1_aminopeptidases"/>
</dbReference>
<keyword evidence="12 26" id="KW-0732">Signal</keyword>
<evidence type="ECO:0000256" key="8">
    <source>
        <dbReference type="ARBA" id="ARBA00022622"/>
    </source>
</evidence>
<keyword evidence="13" id="KW-0378">Hydrolase</keyword>
<dbReference type="Pfam" id="PF17900">
    <property type="entry name" value="Peptidase_M1_N"/>
    <property type="match status" value="3"/>
</dbReference>
<sequence>MILLHYDVLAVALLTIASVHAFSNSNNSDATSRSKIRGDSQPNLVSYQLDQDEIQGSQKKAESIVDETADNRLPTSVIPDRYVITLIPNLDDGNFTFVGAVEITLNVTNATNSITVHANDLEIDDESVSVRRLTDEVDLVVLGLSPDTGRQFFTVTVADSLVIGQQYRLRINYTGHLREDMGGFYRSYYYLLNEKRWLASTQFQSTSARRAFPSFDEPSYKAKFKISIARTEDRHALSNMPVASSVYDQILNLTWDHFEETPMPMSSYLVAFVVSDFVSLNASDGMFRTWQRASALSQANYSIEISSDVLKALENFTGVEYFLPKLDQVGVPDFSAGAMENWGIVTYREQNILFEYGVSTSANKQRIAEVIAHELAHKWFGNLVSPKWWNYLWLSEGFATYFQYFAMHKVDPNMRLDHQFLLLHHHTAFQTDSLESSHPMTNSPTGSSITQIVYNKAGSVIRMMEHILTTEIFRKGLNRYLTERYNSIAEADDLFSALNAQYIEDTPTPQIDVKTVMDTWTLQKGYPVVTVNRNYTTGSAIVSQVDLEEVNPHLRRGREENHLGKTTPSSPDRDSNLDLPVLSSRAQHDKCKRFLLRNNESEADTSNSRWWVPLTFTSQENQDFLSTAPKIWMNDSQTDTTIADIGAKANQWVIFNIQETGFYRVNYDAQNWAFLANYLNSDNFTNIHVLNRAQLLDDALNLARAGVLSYRTALETTKYLSRETDYIPWYAALTGFSYLDKRIRGLGEYEHLAFRNYVLELLSNLQKTIGFEEQTNDDHTMKLLRNLMLTWSCDYGNRDCISWSIDTFATAMSEGNTSSIPPDVRTVVYCNALRQGGEVEWDFLWEQYLTSEVSTEQALILGVLGCTTNENVAHKYLRKTITEDSYIRAQDISRIYPSVYNNPYGVDFAISFLANNYKEILEYNNNAVSSITNLVSGLASAISSQDQLDKLRSFFTSISEDLGESGLATAEANLQSALRNLAWLEENGGVISTWVKEQDYRLPRDIVPYYYVVKLTSDLDGDTFTYDGSVDITLNVSVDTSQIILHANDLEIINTRLRKVEDEECIVITATNLDTLRDFYYIQLEENLVAGEQYILSIVFQGHHREDMYGFYRSYYYNETGDKSWIASTQFQATSARRAFPCFDEPGFKARFKISIARTEDRHALSNMPLLTSDEINDAGLIWDHFQETPMPISTYLIAFVVSDFVNLSSSDGFYSTWQRRGAIYQAQYSIDISPFIMKSLENFTELDYFLPKMDQIAVPDFSAGAMENWGLVEPTWRVDDQFLVAQLHTSILADSLETAHSLTVDVGSPSVVSSIFSTITYNKGASVIRMMEHFLGHETFRKGLSKYLGRQRSPRAGRRGPPPFPLHQTRRQVNIAVRFHPELYGTLWNIMEPSTDYVVRVACCSRTLGNKTAEPDDLFAALHEQHLEDLETRATEALPVPMKTIMDTWTLQSGHPVLTVTRNYTMRTATVSQERFLLRRSESTPETSPRTWWIPLSYTSLASLDFNTTTAREWLSDEETQKTTSDLNATSNDWVIFNIQQTGFYRVNYDARNWALLTNYLNSESFTNIHVLNRAQLLDDAFNLARAGVLNYGTALSLTKYLARETDYIPWFSALTGFTYLDRRIRGLSEYDHHTFKNYILGLLNHTNEVLGLTEDESDGHVTKLNRNLILTWQCNYDVSSCIDMSINEFNKLMDDPDNYNQKGPNPSCGWLSEWTGPSGSGLVFPVCGLACPVGGIACPVCGPACPESGLTCPGKDKRIRRLSNAGQRSVSVAPDLKTVVYCNALRYGGEEEWNFLWNRYLTHNVNTEQVLILGVLGCTRNETLAHRHLRKTLTSDSGIRLQDISTIYSSVHNNPYGVDFAINFLSQNFREIIQFNASVPSVVSGIAGAISSQEQLDKLEQFISDNAEELGSSTTTSALNNLQSAKINLEWLNTHGSTIMTWIKQQNYRLPTHIVPYHYNVVLKPNLDDETFQFTGRVEISFNVTETTDRVQLHVDDLEINEDTIAVEALTLWGEFDNHTVTQDSLRHIYDIKFSESFRVGHRYRLHLNYKGYHREDMAGFYRSYYYKNGVKRWLASTQFQPTSARRAFPCFDEPGLKAIFKVSIGVDTERHALANMPVESIDMNEEPGIAWHHFQETPMPISTYLIAFVVSDFSNLSSSDGFYSTWQREAAVGQAQYSIEVTPRLMRALEAYTGQEYFLPKLDQVAVPDFDAGAMENWGLITYREIYILYQERVSRAMDKQNVATIIAHELAHKWFGNLVSPKWWKYLWLNEGFATFFEYFTTASVETRWRLDHQFVPYAVQSALSSDSLQSSHPMTVDVGSPNEISAIFSTVSYSKAGSVIRMIEHCLSPETFRKGISQYVVSHGNQTSEPDYLFRALQEQYENEVESPEFDVKTVLDTWSTQKGYPVITVTRDYSQGQTIVRQERFLRNMSESPTDTHDYKWWVPLTYTTQSQLDFNTTTAKTWLEASQDSSLVDVSAASNEWILFNIQETGFYRVNYDDRNWALLTNYLNSESFTNIHVLNRAQLLDDAFNLARAGVLNYGTALSLTKYLARETDYIPWYSALTGFNYLDRRIRGMSEYDHHTFKKYVLRLFENVNDTLGFEEQETDSHTTIINRNLIMSWLCNYEVKSCTDYATREFAALMNDPDGYYISPNLKSVVYCNGLRFGGEEEWDFLWNRYLNHNVNTEQIVILGVLGCTKNETLAHRYLRTTITADSGVRSQDYYRIYPSVYNNPYGVEHAISFLEENYLNIYE</sequence>
<evidence type="ECO:0000256" key="19">
    <source>
        <dbReference type="ARBA" id="ARBA00023157"/>
    </source>
</evidence>
<dbReference type="Gene3D" id="1.10.390.10">
    <property type="entry name" value="Neutral Protease Domain 2"/>
    <property type="match status" value="3"/>
</dbReference>
<reference evidence="30" key="1">
    <citation type="submission" date="2020-11" db="EMBL/GenBank/DDBJ databases">
        <authorList>
            <person name="Tran Van P."/>
        </authorList>
    </citation>
    <scope>NUCLEOTIDE SEQUENCE</scope>
</reference>
<evidence type="ECO:0000256" key="24">
    <source>
        <dbReference type="PIRSR" id="PIRSR634016-4"/>
    </source>
</evidence>
<evidence type="ECO:0000256" key="12">
    <source>
        <dbReference type="ARBA" id="ARBA00022729"/>
    </source>
</evidence>
<evidence type="ECO:0000256" key="3">
    <source>
        <dbReference type="ARBA" id="ARBA00004609"/>
    </source>
</evidence>
<evidence type="ECO:0000256" key="18">
    <source>
        <dbReference type="ARBA" id="ARBA00023136"/>
    </source>
</evidence>
<evidence type="ECO:0000256" key="20">
    <source>
        <dbReference type="ARBA" id="ARBA00023180"/>
    </source>
</evidence>
<keyword evidence="10" id="KW-0812">Transmembrane</keyword>
<dbReference type="InterPro" id="IPR045357">
    <property type="entry name" value="Aminopeptidase_N-like_N"/>
</dbReference>
<dbReference type="FunFam" id="1.10.390.10:FF:000019">
    <property type="entry name" value="Aminopeptidase"/>
    <property type="match status" value="2"/>
</dbReference>
<evidence type="ECO:0000256" key="5">
    <source>
        <dbReference type="ARBA" id="ARBA00012564"/>
    </source>
</evidence>
<evidence type="ECO:0000256" key="6">
    <source>
        <dbReference type="ARBA" id="ARBA00015611"/>
    </source>
</evidence>
<evidence type="ECO:0000259" key="28">
    <source>
        <dbReference type="Pfam" id="PF11838"/>
    </source>
</evidence>
<dbReference type="Pfam" id="PF11838">
    <property type="entry name" value="ERAP1_C"/>
    <property type="match status" value="4"/>
</dbReference>
<dbReference type="GO" id="GO:0008270">
    <property type="term" value="F:zinc ion binding"/>
    <property type="evidence" value="ECO:0007669"/>
    <property type="project" value="InterPro"/>
</dbReference>
<feature type="binding site" evidence="23">
    <location>
        <position position="2252"/>
    </location>
    <ligand>
        <name>Zn(2+)</name>
        <dbReference type="ChEBI" id="CHEBI:29105"/>
        <note>catalytic</note>
    </ligand>
</feature>
<evidence type="ECO:0000256" key="10">
    <source>
        <dbReference type="ARBA" id="ARBA00022692"/>
    </source>
</evidence>
<keyword evidence="8" id="KW-0336">GPI-anchor</keyword>
<comment type="cofactor">
    <cofactor evidence="23">
        <name>Zn(2+)</name>
        <dbReference type="ChEBI" id="CHEBI:29105"/>
    </cofactor>
    <text evidence="23">Binds 1 zinc ion per subunit.</text>
</comment>
<dbReference type="Gene3D" id="2.60.40.1730">
    <property type="entry name" value="tricorn interacting facor f3 domain"/>
    <property type="match status" value="3"/>
</dbReference>
<evidence type="ECO:0000256" key="2">
    <source>
        <dbReference type="ARBA" id="ARBA00004606"/>
    </source>
</evidence>
<dbReference type="EC" id="3.4.11.2" evidence="5"/>
<dbReference type="SUPFAM" id="SSF55486">
    <property type="entry name" value="Metalloproteases ('zincins'), catalytic domain"/>
    <property type="match status" value="3"/>
</dbReference>
<keyword evidence="7" id="KW-1003">Cell membrane</keyword>
<feature type="domain" description="ERAP1-like C-terminal" evidence="28">
    <location>
        <begin position="2488"/>
        <end position="2757"/>
    </location>
</feature>
<keyword evidence="17" id="KW-0482">Metalloprotease</keyword>
<comment type="subcellular location">
    <subcellularLocation>
        <location evidence="3">Cell membrane</location>
        <topology evidence="3">Lipid-anchor</topology>
        <topology evidence="3">GPI-anchor</topology>
    </subcellularLocation>
    <subcellularLocation>
        <location evidence="2">Membrane</location>
        <topology evidence="2">Single-pass type II membrane protein</topology>
    </subcellularLocation>
</comment>
<name>A0A7R9CSR9_TIMCR</name>
<dbReference type="FunFam" id="1.25.50.20:FF:000001">
    <property type="entry name" value="Aminopeptidase"/>
    <property type="match status" value="2"/>
</dbReference>
<evidence type="ECO:0000256" key="25">
    <source>
        <dbReference type="SAM" id="MobiDB-lite"/>
    </source>
</evidence>
<evidence type="ECO:0000259" key="27">
    <source>
        <dbReference type="Pfam" id="PF01433"/>
    </source>
</evidence>
<dbReference type="Gene3D" id="1.25.50.20">
    <property type="match status" value="3"/>
</dbReference>